<gene>
    <name evidence="3" type="ORF">EKM59_07200</name>
</gene>
<dbReference type="AlphaFoldDB" id="A0A433JIN3"/>
<protein>
    <submittedName>
        <fullName evidence="3">DUF2384 domain-containing protein</fullName>
    </submittedName>
</protein>
<evidence type="ECO:0000313" key="3">
    <source>
        <dbReference type="EMBL" id="RUQ85196.1"/>
    </source>
</evidence>
<accession>A0A433JIN3</accession>
<dbReference type="InterPro" id="IPR024467">
    <property type="entry name" value="Xre/MbcA/ParS-like_toxin-bd"/>
</dbReference>
<evidence type="ECO:0000259" key="2">
    <source>
        <dbReference type="Pfam" id="PF20432"/>
    </source>
</evidence>
<comment type="caution">
    <text evidence="3">The sequence shown here is derived from an EMBL/GenBank/DDBJ whole genome shotgun (WGS) entry which is preliminary data.</text>
</comment>
<name>A0A433JIN3_9GAMM</name>
<sequence length="127" mass="14086">MRTSSINNPASANQDAILTKAILKMANFYGLNGKELSEILGISEATATRLHQGKKQLAADTKEGEMALLLLRLYRSLNALVGNNHEKAKAWLRSDNYYFHKKPLEQIKTIAGLVAVVNYLDAMRGKI</sequence>
<dbReference type="RefSeq" id="WP_127032691.1">
    <property type="nucleotide sequence ID" value="NZ_RZGR01000019.1"/>
</dbReference>
<proteinExistence type="predicted"/>
<dbReference type="InterPro" id="IPR046847">
    <property type="entry name" value="Xre-like_HTH"/>
</dbReference>
<dbReference type="OrthoDB" id="565125at2"/>
<dbReference type="Proteomes" id="UP000288012">
    <property type="component" value="Unassembled WGS sequence"/>
</dbReference>
<evidence type="ECO:0000259" key="1">
    <source>
        <dbReference type="Pfam" id="PF09722"/>
    </source>
</evidence>
<feature type="domain" description="Antitoxin Xre/MbcA/ParS-like toxin-binding" evidence="1">
    <location>
        <begin position="76"/>
        <end position="125"/>
    </location>
</feature>
<dbReference type="Pfam" id="PF09722">
    <property type="entry name" value="Xre_MbcA_ParS_C"/>
    <property type="match status" value="1"/>
</dbReference>
<feature type="domain" description="Antitoxin Xre-like helix-turn-helix" evidence="2">
    <location>
        <begin position="11"/>
        <end position="72"/>
    </location>
</feature>
<organism evidence="3 4">
    <name type="scientific">Legionella septentrionalis</name>
    <dbReference type="NCBI Taxonomy" id="2498109"/>
    <lineage>
        <taxon>Bacteria</taxon>
        <taxon>Pseudomonadati</taxon>
        <taxon>Pseudomonadota</taxon>
        <taxon>Gammaproteobacteria</taxon>
        <taxon>Legionellales</taxon>
        <taxon>Legionellaceae</taxon>
        <taxon>Legionella</taxon>
    </lineage>
</organism>
<reference evidence="3 4" key="1">
    <citation type="submission" date="2018-12" db="EMBL/GenBank/DDBJ databases">
        <title>Legionella sp,whole genome shotgun sequence.</title>
        <authorList>
            <person name="Wu H."/>
        </authorList>
    </citation>
    <scope>NUCLEOTIDE SEQUENCE [LARGE SCALE GENOMIC DNA]</scope>
    <source>
        <strain evidence="4">km714</strain>
    </source>
</reference>
<keyword evidence="4" id="KW-1185">Reference proteome</keyword>
<dbReference type="Pfam" id="PF20432">
    <property type="entry name" value="Xre-like-HTH"/>
    <property type="match status" value="1"/>
</dbReference>
<evidence type="ECO:0000313" key="4">
    <source>
        <dbReference type="Proteomes" id="UP000288012"/>
    </source>
</evidence>
<dbReference type="GO" id="GO:0003677">
    <property type="term" value="F:DNA binding"/>
    <property type="evidence" value="ECO:0007669"/>
    <property type="project" value="InterPro"/>
</dbReference>
<dbReference type="EMBL" id="RZGR01000019">
    <property type="protein sequence ID" value="RUQ85196.1"/>
    <property type="molecule type" value="Genomic_DNA"/>
</dbReference>